<evidence type="ECO:0000256" key="1">
    <source>
        <dbReference type="ARBA" id="ARBA00022485"/>
    </source>
</evidence>
<protein>
    <submittedName>
        <fullName evidence="6">4Fe-4S dicluster domain-containing protein</fullName>
    </submittedName>
</protein>
<gene>
    <name evidence="6" type="ORF">ENV17_00795</name>
</gene>
<evidence type="ECO:0000256" key="2">
    <source>
        <dbReference type="ARBA" id="ARBA00022723"/>
    </source>
</evidence>
<dbReference type="GO" id="GO:0051539">
    <property type="term" value="F:4 iron, 4 sulfur cluster binding"/>
    <property type="evidence" value="ECO:0007669"/>
    <property type="project" value="UniProtKB-KW"/>
</dbReference>
<evidence type="ECO:0000313" key="6">
    <source>
        <dbReference type="EMBL" id="HGI42910.1"/>
    </source>
</evidence>
<dbReference type="PANTHER" id="PTHR24960">
    <property type="entry name" value="PHOTOSYSTEM I IRON-SULFUR CENTER-RELATED"/>
    <property type="match status" value="1"/>
</dbReference>
<dbReference type="InterPro" id="IPR017900">
    <property type="entry name" value="4Fe4S_Fe_S_CS"/>
</dbReference>
<name>A0A7C4FE59_THEPE</name>
<dbReference type="Gene3D" id="3.30.70.20">
    <property type="match status" value="2"/>
</dbReference>
<reference evidence="6" key="1">
    <citation type="journal article" date="2020" name="mSystems">
        <title>Genome- and Community-Level Interaction Insights into Carbon Utilization and Element Cycling Functions of Hydrothermarchaeota in Hydrothermal Sediment.</title>
        <authorList>
            <person name="Zhou Z."/>
            <person name="Liu Y."/>
            <person name="Xu W."/>
            <person name="Pan J."/>
            <person name="Luo Z.H."/>
            <person name="Li M."/>
        </authorList>
    </citation>
    <scope>NUCLEOTIDE SEQUENCE [LARGE SCALE GENOMIC DNA]</scope>
    <source>
        <strain evidence="6">SpSt-735</strain>
    </source>
</reference>
<keyword evidence="2" id="KW-0479">Metal-binding</keyword>
<feature type="domain" description="4Fe-4S ferredoxin-type" evidence="5">
    <location>
        <begin position="117"/>
        <end position="145"/>
    </location>
</feature>
<accession>A0A7C4FE59</accession>
<dbReference type="SUPFAM" id="SSF54862">
    <property type="entry name" value="4Fe-4S ferredoxins"/>
    <property type="match status" value="2"/>
</dbReference>
<dbReference type="PROSITE" id="PS00198">
    <property type="entry name" value="4FE4S_FER_1"/>
    <property type="match status" value="3"/>
</dbReference>
<dbReference type="PANTHER" id="PTHR24960:SF79">
    <property type="entry name" value="PHOTOSYSTEM I IRON-SULFUR CENTER"/>
    <property type="match status" value="1"/>
</dbReference>
<dbReference type="InterPro" id="IPR050157">
    <property type="entry name" value="PSI_iron-sulfur_center"/>
</dbReference>
<proteinExistence type="predicted"/>
<sequence>MVDIRVLRSQEPPPSDELARLADEHDGVILVGRWASEWPKLLEYLRKAGARWHRVVYIDERDAGKSGVGADGLVEAYRAYLEALDAYIPVVVSDTGKIVSRRDLLRSGLGVFFVYTSIPDVLSERCSSLKACGICLESCPYSALEGKPPRVSESKCAECGLCTSSCPSGLLYTPTHPPAAVKRLLYELRQRGVEKLVVTCPLNRARVYEGEDVVGVVLELPCIAAFRLQEYLFARQLGLEVAFFCPEEARERCPRRRTAGEYLLLISEAEEVTRPQAKPVHSDKLAELVIPLAPGRDEWRPLARLGLFRVTADENLCTLCGACVKACPANSLVLARDGRYRLLFNHSSCIGCNACVKVCPEKALTIEKAVNPALLSSGKMIEIAASDVTRCRRCGKEIAPEKMIKRLSEKLAEKGVGKEQLESLWLCGECKHEAELEEFRKEIEK</sequence>
<feature type="domain" description="4Fe-4S ferredoxin-type" evidence="5">
    <location>
        <begin position="340"/>
        <end position="369"/>
    </location>
</feature>
<dbReference type="Pfam" id="PF13187">
    <property type="entry name" value="Fer4_9"/>
    <property type="match status" value="1"/>
</dbReference>
<keyword evidence="3" id="KW-0408">Iron</keyword>
<comment type="caution">
    <text evidence="6">The sequence shown here is derived from an EMBL/GenBank/DDBJ whole genome shotgun (WGS) entry which is preliminary data.</text>
</comment>
<evidence type="ECO:0000256" key="3">
    <source>
        <dbReference type="ARBA" id="ARBA00023004"/>
    </source>
</evidence>
<dbReference type="AlphaFoldDB" id="A0A7C4FE59"/>
<organism evidence="6">
    <name type="scientific">Thermofilum pendens</name>
    <dbReference type="NCBI Taxonomy" id="2269"/>
    <lineage>
        <taxon>Archaea</taxon>
        <taxon>Thermoproteota</taxon>
        <taxon>Thermoprotei</taxon>
        <taxon>Thermofilales</taxon>
        <taxon>Thermofilaceae</taxon>
        <taxon>Thermofilum</taxon>
    </lineage>
</organism>
<dbReference type="Pfam" id="PF12800">
    <property type="entry name" value="Fer4_4"/>
    <property type="match status" value="1"/>
</dbReference>
<dbReference type="InterPro" id="IPR017896">
    <property type="entry name" value="4Fe4S_Fe-S-bd"/>
</dbReference>
<keyword evidence="4" id="KW-0411">Iron-sulfur</keyword>
<dbReference type="GO" id="GO:0016491">
    <property type="term" value="F:oxidoreductase activity"/>
    <property type="evidence" value="ECO:0007669"/>
    <property type="project" value="UniProtKB-ARBA"/>
</dbReference>
<dbReference type="PROSITE" id="PS51379">
    <property type="entry name" value="4FE4S_FER_2"/>
    <property type="match status" value="4"/>
</dbReference>
<evidence type="ECO:0000256" key="4">
    <source>
        <dbReference type="ARBA" id="ARBA00023014"/>
    </source>
</evidence>
<feature type="domain" description="4Fe-4S ferredoxin-type" evidence="5">
    <location>
        <begin position="147"/>
        <end position="176"/>
    </location>
</feature>
<evidence type="ECO:0000259" key="5">
    <source>
        <dbReference type="PROSITE" id="PS51379"/>
    </source>
</evidence>
<dbReference type="GO" id="GO:0046872">
    <property type="term" value="F:metal ion binding"/>
    <property type="evidence" value="ECO:0007669"/>
    <property type="project" value="UniProtKB-KW"/>
</dbReference>
<feature type="domain" description="4Fe-4S ferredoxin-type" evidence="5">
    <location>
        <begin position="308"/>
        <end position="337"/>
    </location>
</feature>
<dbReference type="EMBL" id="DTFI01000017">
    <property type="protein sequence ID" value="HGI42910.1"/>
    <property type="molecule type" value="Genomic_DNA"/>
</dbReference>
<keyword evidence="1" id="KW-0004">4Fe-4S</keyword>